<feature type="domain" description="HTH tetR-type" evidence="3">
    <location>
        <begin position="1"/>
        <end position="55"/>
    </location>
</feature>
<evidence type="ECO:0000313" key="5">
    <source>
        <dbReference type="Proteomes" id="UP000654947"/>
    </source>
</evidence>
<proteinExistence type="predicted"/>
<protein>
    <submittedName>
        <fullName evidence="4">TetR family transcriptional regulator</fullName>
    </submittedName>
</protein>
<comment type="caution">
    <text evidence="4">The sequence shown here is derived from an EMBL/GenBank/DDBJ whole genome shotgun (WGS) entry which is preliminary data.</text>
</comment>
<keyword evidence="1 2" id="KW-0238">DNA-binding</keyword>
<dbReference type="EMBL" id="BMXL01000028">
    <property type="protein sequence ID" value="GHD33940.1"/>
    <property type="molecule type" value="Genomic_DNA"/>
</dbReference>
<dbReference type="PROSITE" id="PS50977">
    <property type="entry name" value="HTH_TETR_2"/>
    <property type="match status" value="1"/>
</dbReference>
<dbReference type="SUPFAM" id="SSF46689">
    <property type="entry name" value="Homeodomain-like"/>
    <property type="match status" value="1"/>
</dbReference>
<dbReference type="PANTHER" id="PTHR43479:SF7">
    <property type="entry name" value="TETR-FAMILY TRANSCRIPTIONAL REGULATOR"/>
    <property type="match status" value="1"/>
</dbReference>
<keyword evidence="5" id="KW-1185">Reference proteome</keyword>
<dbReference type="InterPro" id="IPR050624">
    <property type="entry name" value="HTH-type_Tx_Regulator"/>
</dbReference>
<dbReference type="GO" id="GO:0003677">
    <property type="term" value="F:DNA binding"/>
    <property type="evidence" value="ECO:0007669"/>
    <property type="project" value="UniProtKB-UniRule"/>
</dbReference>
<gene>
    <name evidence="4" type="ORF">GCM10007147_39180</name>
</gene>
<evidence type="ECO:0000256" key="1">
    <source>
        <dbReference type="ARBA" id="ARBA00023125"/>
    </source>
</evidence>
<dbReference type="Pfam" id="PF14278">
    <property type="entry name" value="TetR_C_8"/>
    <property type="match status" value="1"/>
</dbReference>
<dbReference type="InterPro" id="IPR009057">
    <property type="entry name" value="Homeodomain-like_sf"/>
</dbReference>
<dbReference type="Proteomes" id="UP000654947">
    <property type="component" value="Unassembled WGS sequence"/>
</dbReference>
<name>A0A918XIP3_9ACTN</name>
<accession>A0A918XIP3</accession>
<feature type="DNA-binding region" description="H-T-H motif" evidence="2">
    <location>
        <begin position="18"/>
        <end position="37"/>
    </location>
</feature>
<dbReference type="InterPro" id="IPR039532">
    <property type="entry name" value="TetR_C_Firmicutes"/>
</dbReference>
<sequence>MERALLELVAERDLSALSVSDVTRRARVHRTTFYEHYTDVHDVAAFACTQMFDELVDATPVFHLAGETDPERGHEELTAVFAHIGEHADLYRALLGPEGSARVIDHLLRRINVAVHVNRVGTTAPTHADDPDEVPHDPAAALLSGALMGVITDWLRRGCEGTPEELSTAVAQHFAGAVGHPA</sequence>
<dbReference type="AlphaFoldDB" id="A0A918XIP3"/>
<dbReference type="Gene3D" id="1.10.357.10">
    <property type="entry name" value="Tetracycline Repressor, domain 2"/>
    <property type="match status" value="1"/>
</dbReference>
<organism evidence="4 5">
    <name type="scientific">Nocardiopsis kunsanensis</name>
    <dbReference type="NCBI Taxonomy" id="141693"/>
    <lineage>
        <taxon>Bacteria</taxon>
        <taxon>Bacillati</taxon>
        <taxon>Actinomycetota</taxon>
        <taxon>Actinomycetes</taxon>
        <taxon>Streptosporangiales</taxon>
        <taxon>Nocardiopsidaceae</taxon>
        <taxon>Nocardiopsis</taxon>
    </lineage>
</organism>
<dbReference type="InterPro" id="IPR001647">
    <property type="entry name" value="HTH_TetR"/>
</dbReference>
<evidence type="ECO:0000259" key="3">
    <source>
        <dbReference type="PROSITE" id="PS50977"/>
    </source>
</evidence>
<evidence type="ECO:0000256" key="2">
    <source>
        <dbReference type="PROSITE-ProRule" id="PRU00335"/>
    </source>
</evidence>
<dbReference type="PANTHER" id="PTHR43479">
    <property type="entry name" value="ACREF/ENVCD OPERON REPRESSOR-RELATED"/>
    <property type="match status" value="1"/>
</dbReference>
<reference evidence="4 5" key="1">
    <citation type="journal article" date="2014" name="Int. J. Syst. Evol. Microbiol.">
        <title>Complete genome sequence of Corynebacterium casei LMG S-19264T (=DSM 44701T), isolated from a smear-ripened cheese.</title>
        <authorList>
            <consortium name="US DOE Joint Genome Institute (JGI-PGF)"/>
            <person name="Walter F."/>
            <person name="Albersmeier A."/>
            <person name="Kalinowski J."/>
            <person name="Ruckert C."/>
        </authorList>
    </citation>
    <scope>NUCLEOTIDE SEQUENCE [LARGE SCALE GENOMIC DNA]</scope>
    <source>
        <strain evidence="4 5">KCTC 19473</strain>
    </source>
</reference>
<evidence type="ECO:0000313" key="4">
    <source>
        <dbReference type="EMBL" id="GHD33940.1"/>
    </source>
</evidence>